<feature type="region of interest" description="Disordered" evidence="1">
    <location>
        <begin position="1"/>
        <end position="22"/>
    </location>
</feature>
<comment type="caution">
    <text evidence="2">The sequence shown here is derived from an EMBL/GenBank/DDBJ whole genome shotgun (WGS) entry which is preliminary data.</text>
</comment>
<name>A0AAD3TMT7_NEPGR</name>
<gene>
    <name evidence="2" type="ORF">Nepgr_033586</name>
</gene>
<keyword evidence="3" id="KW-1185">Reference proteome</keyword>
<protein>
    <submittedName>
        <fullName evidence="2">Uncharacterized protein</fullName>
    </submittedName>
</protein>
<dbReference type="EMBL" id="BSYO01000040">
    <property type="protein sequence ID" value="GMH31742.1"/>
    <property type="molecule type" value="Genomic_DNA"/>
</dbReference>
<evidence type="ECO:0000313" key="3">
    <source>
        <dbReference type="Proteomes" id="UP001279734"/>
    </source>
</evidence>
<evidence type="ECO:0000313" key="2">
    <source>
        <dbReference type="EMBL" id="GMH31742.1"/>
    </source>
</evidence>
<evidence type="ECO:0000256" key="1">
    <source>
        <dbReference type="SAM" id="MobiDB-lite"/>
    </source>
</evidence>
<sequence length="213" mass="22213">MAGLLGASPVPPQSSASPALPASSSSSFIVATLGCPSPQESRLALITARPSFVAPFLEHSKPQVLRKTSVAAPALIPRSEVIRKNYEGLDPELSFYPPQSAGDAMAILSPPIDVIDKVDLPKPPSPGGPPIPVEEPQFDECPLKSPGFLQNSNSDHSLSVASAVTHWGEIALPSGALTSPCHEPLFDHGPAAAEPDSHGQMDFLSCVPCSITR</sequence>
<dbReference type="Proteomes" id="UP001279734">
    <property type="component" value="Unassembled WGS sequence"/>
</dbReference>
<organism evidence="2 3">
    <name type="scientific">Nepenthes gracilis</name>
    <name type="common">Slender pitcher plant</name>
    <dbReference type="NCBI Taxonomy" id="150966"/>
    <lineage>
        <taxon>Eukaryota</taxon>
        <taxon>Viridiplantae</taxon>
        <taxon>Streptophyta</taxon>
        <taxon>Embryophyta</taxon>
        <taxon>Tracheophyta</taxon>
        <taxon>Spermatophyta</taxon>
        <taxon>Magnoliopsida</taxon>
        <taxon>eudicotyledons</taxon>
        <taxon>Gunneridae</taxon>
        <taxon>Pentapetalae</taxon>
        <taxon>Caryophyllales</taxon>
        <taxon>Nepenthaceae</taxon>
        <taxon>Nepenthes</taxon>
    </lineage>
</organism>
<feature type="compositionally biased region" description="Low complexity" evidence="1">
    <location>
        <begin position="13"/>
        <end position="22"/>
    </location>
</feature>
<dbReference type="AlphaFoldDB" id="A0AAD3TMT7"/>
<reference evidence="2" key="1">
    <citation type="submission" date="2023-05" db="EMBL/GenBank/DDBJ databases">
        <title>Nepenthes gracilis genome sequencing.</title>
        <authorList>
            <person name="Fukushima K."/>
        </authorList>
    </citation>
    <scope>NUCLEOTIDE SEQUENCE</scope>
    <source>
        <strain evidence="2">SING2019-196</strain>
    </source>
</reference>
<accession>A0AAD3TMT7</accession>
<proteinExistence type="predicted"/>